<dbReference type="Proteomes" id="UP000031675">
    <property type="component" value="Unassembled WGS sequence"/>
</dbReference>
<sequence>MAARSHAAGGGPGGRTDGRRAERAAWPLRWLFLRRRRERAAVAAGITTALALAAALLAADGPGAGGEPGAITLVTGEDVTGAGLYQQLVDEWNADRADGEVRAELIEISGGADLVRAELLRWTQAEGFSYDILNIDNQWTAEFARNGWIEPLPEDVGASGVLEPSVEAVTYRDTVWARPFIADVGLLYYRADLMGEDDLVGGWADALEMLRETAEAEGVDYGYSGQFAPYEGLTVNTLEFTYGMRGSGGDSEPPVAFAADSGRAAVDVMARALADGTVHPGVLADDATEYDSFRQFVDGEVVAMRNWPGWYDQLARDPAVEPAAGGGEQPPQEAGESDGGGDAIEFGVAPLPSESVLGGQSLAVSSASRHPDAAWDLISYLTDPAQQRRLLYCGGYPPVLADAYTGPIEGECPEPLAPEEAPAEATVESRRGEEYSRLLLAEVGNAHHRPTSPYYARYSHVLHSELNRLFRQSQEELADEDLKTLDNNLKEALQGH</sequence>
<dbReference type="RefSeq" id="WP_040275450.1">
    <property type="nucleotide sequence ID" value="NZ_JROO01000037.1"/>
</dbReference>
<dbReference type="SUPFAM" id="SSF53850">
    <property type="entry name" value="Periplasmic binding protein-like II"/>
    <property type="match status" value="1"/>
</dbReference>
<evidence type="ECO:0000313" key="3">
    <source>
        <dbReference type="EMBL" id="KIH97483.1"/>
    </source>
</evidence>
<accession>A0A0C2G2D5</accession>
<gene>
    <name evidence="3" type="ORF">LP52_18800</name>
</gene>
<dbReference type="STRING" id="183763.LP52_18800"/>
<evidence type="ECO:0000256" key="1">
    <source>
        <dbReference type="SAM" id="MobiDB-lite"/>
    </source>
</evidence>
<dbReference type="InterPro" id="IPR006059">
    <property type="entry name" value="SBP"/>
</dbReference>
<dbReference type="Gene3D" id="3.40.190.10">
    <property type="entry name" value="Periplasmic binding protein-like II"/>
    <property type="match status" value="2"/>
</dbReference>
<keyword evidence="2" id="KW-0472">Membrane</keyword>
<dbReference type="InterPro" id="IPR050490">
    <property type="entry name" value="Bact_solute-bd_prot1"/>
</dbReference>
<keyword evidence="4" id="KW-1185">Reference proteome</keyword>
<organism evidence="3 4">
    <name type="scientific">Streptomonospora alba</name>
    <dbReference type="NCBI Taxonomy" id="183763"/>
    <lineage>
        <taxon>Bacteria</taxon>
        <taxon>Bacillati</taxon>
        <taxon>Actinomycetota</taxon>
        <taxon>Actinomycetes</taxon>
        <taxon>Streptosporangiales</taxon>
        <taxon>Nocardiopsidaceae</taxon>
        <taxon>Streptomonospora</taxon>
    </lineage>
</organism>
<keyword evidence="2" id="KW-0812">Transmembrane</keyword>
<proteinExistence type="predicted"/>
<keyword evidence="2" id="KW-1133">Transmembrane helix</keyword>
<protein>
    <recommendedName>
        <fullName evidence="5">ABC transporter substrate-binding protein</fullName>
    </recommendedName>
</protein>
<comment type="caution">
    <text evidence="3">The sequence shown here is derived from an EMBL/GenBank/DDBJ whole genome shotgun (WGS) entry which is preliminary data.</text>
</comment>
<evidence type="ECO:0000256" key="2">
    <source>
        <dbReference type="SAM" id="Phobius"/>
    </source>
</evidence>
<feature type="region of interest" description="Disordered" evidence="1">
    <location>
        <begin position="320"/>
        <end position="347"/>
    </location>
</feature>
<evidence type="ECO:0000313" key="4">
    <source>
        <dbReference type="Proteomes" id="UP000031675"/>
    </source>
</evidence>
<feature type="transmembrane region" description="Helical" evidence="2">
    <location>
        <begin position="40"/>
        <end position="59"/>
    </location>
</feature>
<name>A0A0C2G2D5_9ACTN</name>
<evidence type="ECO:0008006" key="5">
    <source>
        <dbReference type="Google" id="ProtNLM"/>
    </source>
</evidence>
<dbReference type="AlphaFoldDB" id="A0A0C2G2D5"/>
<dbReference type="EMBL" id="JROO01000037">
    <property type="protein sequence ID" value="KIH97483.1"/>
    <property type="molecule type" value="Genomic_DNA"/>
</dbReference>
<dbReference type="PANTHER" id="PTHR43649">
    <property type="entry name" value="ARABINOSE-BINDING PROTEIN-RELATED"/>
    <property type="match status" value="1"/>
</dbReference>
<dbReference type="Pfam" id="PF13416">
    <property type="entry name" value="SBP_bac_8"/>
    <property type="match status" value="1"/>
</dbReference>
<reference evidence="4" key="1">
    <citation type="journal article" date="2015" name="Chem. Biol.">
        <title>Structure, bioactivity, and resistance mechanism of streptomonomicin, an unusual lasso Peptide from an understudied halophilic actinomycete.</title>
        <authorList>
            <person name="Metelev M."/>
            <person name="Tietz J.I."/>
            <person name="Melby J.O."/>
            <person name="Blair P.M."/>
            <person name="Zhu L."/>
            <person name="Livnat I."/>
            <person name="Severinov K."/>
            <person name="Mitchell D.A."/>
        </authorList>
    </citation>
    <scope>NUCLEOTIDE SEQUENCE [LARGE SCALE GENOMIC DNA]</scope>
    <source>
        <strain evidence="4">YIM 90003</strain>
    </source>
</reference>